<keyword evidence="4" id="KW-1185">Reference proteome</keyword>
<dbReference type="Proteomes" id="UP001139336">
    <property type="component" value="Unassembled WGS sequence"/>
</dbReference>
<evidence type="ECO:0000259" key="2">
    <source>
        <dbReference type="Pfam" id="PF26526"/>
    </source>
</evidence>
<organism evidence="3 4">
    <name type="scientific">Corynebacterium uropygiale</name>
    <dbReference type="NCBI Taxonomy" id="1775911"/>
    <lineage>
        <taxon>Bacteria</taxon>
        <taxon>Bacillati</taxon>
        <taxon>Actinomycetota</taxon>
        <taxon>Actinomycetes</taxon>
        <taxon>Mycobacteriales</taxon>
        <taxon>Corynebacteriaceae</taxon>
        <taxon>Corynebacterium</taxon>
    </lineage>
</organism>
<dbReference type="PROSITE" id="PS51257">
    <property type="entry name" value="PROKAR_LIPOPROTEIN"/>
    <property type="match status" value="1"/>
</dbReference>
<gene>
    <name evidence="3" type="ORF">L1O03_02875</name>
</gene>
<dbReference type="EMBL" id="JAKGSI010000001">
    <property type="protein sequence ID" value="MCF4006121.1"/>
    <property type="molecule type" value="Genomic_DNA"/>
</dbReference>
<feature type="domain" description="DUF8175" evidence="2">
    <location>
        <begin position="19"/>
        <end position="188"/>
    </location>
</feature>
<dbReference type="RefSeq" id="WP_236117896.1">
    <property type="nucleotide sequence ID" value="NZ_JAKGSI010000001.1"/>
</dbReference>
<evidence type="ECO:0000313" key="3">
    <source>
        <dbReference type="EMBL" id="MCF4006121.1"/>
    </source>
</evidence>
<accession>A0A9X1QNW9</accession>
<keyword evidence="1" id="KW-0732">Signal</keyword>
<dbReference type="Pfam" id="PF26526">
    <property type="entry name" value="DUF8175"/>
    <property type="match status" value="1"/>
</dbReference>
<reference evidence="3" key="1">
    <citation type="submission" date="2022-01" db="EMBL/GenBank/DDBJ databases">
        <title>Corynebacterium sp. nov isolated from isolated from the feces of the greater white-fronted geese (Anser albifrons) at Poyang Lake, PR China.</title>
        <authorList>
            <person name="Liu Q."/>
        </authorList>
    </citation>
    <scope>NUCLEOTIDE SEQUENCE</scope>
    <source>
        <strain evidence="3">JCM 32435</strain>
    </source>
</reference>
<proteinExistence type="predicted"/>
<dbReference type="CDD" id="cd13120">
    <property type="entry name" value="BF2867_like_N"/>
    <property type="match status" value="1"/>
</dbReference>
<feature type="chain" id="PRO_5040937950" description="DUF8175 domain-containing protein" evidence="1">
    <location>
        <begin position="28"/>
        <end position="197"/>
    </location>
</feature>
<dbReference type="InterPro" id="IPR058488">
    <property type="entry name" value="DUF8175"/>
</dbReference>
<evidence type="ECO:0000313" key="4">
    <source>
        <dbReference type="Proteomes" id="UP001139336"/>
    </source>
</evidence>
<comment type="caution">
    <text evidence="3">The sequence shown here is derived from an EMBL/GenBank/DDBJ whole genome shotgun (WGS) entry which is preliminary data.</text>
</comment>
<protein>
    <recommendedName>
        <fullName evidence="2">DUF8175 domain-containing protein</fullName>
    </recommendedName>
</protein>
<dbReference type="AlphaFoldDB" id="A0A9X1QNW9"/>
<name>A0A9X1QNW9_9CORY</name>
<sequence length="197" mass="21352">MKKLKISLLSVAAATLMLSGCSSDNEAEEFNPNAAPQNITWVDVQGISVPVNPTTYGPKDSSGVVAHKYEHSPQGAALAAIGTSARLAVAPDDRWDELVGLTVQPNEARDQWIIARAQSHVEGIDEEARPTITGYYITAYDDKAAEVDVYSTYPDNSMAKAHTRVVWAGEDWKLDLSSEQRIEEVESMSDGAVTLQS</sequence>
<feature type="signal peptide" evidence="1">
    <location>
        <begin position="1"/>
        <end position="27"/>
    </location>
</feature>
<evidence type="ECO:0000256" key="1">
    <source>
        <dbReference type="SAM" id="SignalP"/>
    </source>
</evidence>